<evidence type="ECO:0000313" key="1">
    <source>
        <dbReference type="EMBL" id="KIK32880.1"/>
    </source>
</evidence>
<dbReference type="AlphaFoldDB" id="A0A0C9Z5W9"/>
<dbReference type="HOGENOM" id="CLU_003703_7_0_1"/>
<gene>
    <name evidence="1" type="ORF">CY34DRAFT_67708</name>
</gene>
<protein>
    <submittedName>
        <fullName evidence="1">Uncharacterized protein</fullName>
    </submittedName>
</protein>
<keyword evidence="2" id="KW-1185">Reference proteome</keyword>
<feature type="non-terminal residue" evidence="1">
    <location>
        <position position="75"/>
    </location>
</feature>
<dbReference type="EMBL" id="KN836087">
    <property type="protein sequence ID" value="KIK32880.1"/>
    <property type="molecule type" value="Genomic_DNA"/>
</dbReference>
<dbReference type="OrthoDB" id="2618192at2759"/>
<dbReference type="InParanoid" id="A0A0C9Z5W9"/>
<reference evidence="1 2" key="1">
    <citation type="submission" date="2014-04" db="EMBL/GenBank/DDBJ databases">
        <authorList>
            <consortium name="DOE Joint Genome Institute"/>
            <person name="Kuo A."/>
            <person name="Ruytinx J."/>
            <person name="Rineau F."/>
            <person name="Colpaert J."/>
            <person name="Kohler A."/>
            <person name="Nagy L.G."/>
            <person name="Floudas D."/>
            <person name="Copeland A."/>
            <person name="Barry K.W."/>
            <person name="Cichocki N."/>
            <person name="Veneault-Fourrey C."/>
            <person name="LaButti K."/>
            <person name="Lindquist E.A."/>
            <person name="Lipzen A."/>
            <person name="Lundell T."/>
            <person name="Morin E."/>
            <person name="Murat C."/>
            <person name="Sun H."/>
            <person name="Tunlid A."/>
            <person name="Henrissat B."/>
            <person name="Grigoriev I.V."/>
            <person name="Hibbett D.S."/>
            <person name="Martin F."/>
            <person name="Nordberg H.P."/>
            <person name="Cantor M.N."/>
            <person name="Hua S.X."/>
        </authorList>
    </citation>
    <scope>NUCLEOTIDE SEQUENCE [LARGE SCALE GENOMIC DNA]</scope>
    <source>
        <strain evidence="1 2">UH-Slu-Lm8-n1</strain>
    </source>
</reference>
<dbReference type="Proteomes" id="UP000054485">
    <property type="component" value="Unassembled WGS sequence"/>
</dbReference>
<organism evidence="1 2">
    <name type="scientific">Suillus luteus UH-Slu-Lm8-n1</name>
    <dbReference type="NCBI Taxonomy" id="930992"/>
    <lineage>
        <taxon>Eukaryota</taxon>
        <taxon>Fungi</taxon>
        <taxon>Dikarya</taxon>
        <taxon>Basidiomycota</taxon>
        <taxon>Agaricomycotina</taxon>
        <taxon>Agaricomycetes</taxon>
        <taxon>Agaricomycetidae</taxon>
        <taxon>Boletales</taxon>
        <taxon>Suillineae</taxon>
        <taxon>Suillaceae</taxon>
        <taxon>Suillus</taxon>
    </lineage>
</organism>
<dbReference type="STRING" id="930992.A0A0C9Z5W9"/>
<accession>A0A0C9Z5W9</accession>
<reference evidence="2" key="2">
    <citation type="submission" date="2015-01" db="EMBL/GenBank/DDBJ databases">
        <title>Evolutionary Origins and Diversification of the Mycorrhizal Mutualists.</title>
        <authorList>
            <consortium name="DOE Joint Genome Institute"/>
            <consortium name="Mycorrhizal Genomics Consortium"/>
            <person name="Kohler A."/>
            <person name="Kuo A."/>
            <person name="Nagy L.G."/>
            <person name="Floudas D."/>
            <person name="Copeland A."/>
            <person name="Barry K.W."/>
            <person name="Cichocki N."/>
            <person name="Veneault-Fourrey C."/>
            <person name="LaButti K."/>
            <person name="Lindquist E.A."/>
            <person name="Lipzen A."/>
            <person name="Lundell T."/>
            <person name="Morin E."/>
            <person name="Murat C."/>
            <person name="Riley R."/>
            <person name="Ohm R."/>
            <person name="Sun H."/>
            <person name="Tunlid A."/>
            <person name="Henrissat B."/>
            <person name="Grigoriev I.V."/>
            <person name="Hibbett D.S."/>
            <person name="Martin F."/>
        </authorList>
    </citation>
    <scope>NUCLEOTIDE SEQUENCE [LARGE SCALE GENOMIC DNA]</scope>
    <source>
        <strain evidence="2">UH-Slu-Lm8-n1</strain>
    </source>
</reference>
<evidence type="ECO:0000313" key="2">
    <source>
        <dbReference type="Proteomes" id="UP000054485"/>
    </source>
</evidence>
<name>A0A0C9Z5W9_9AGAM</name>
<sequence length="75" mass="9005">RWTEEVELLMEEMGRVIRFLHWDAQRWDEHRSRLTGENPVHIEGLHAYAARQAHIRCRLAAHFDALWAPYLMPTL</sequence>
<feature type="non-terminal residue" evidence="1">
    <location>
        <position position="1"/>
    </location>
</feature>
<proteinExistence type="predicted"/>